<gene>
    <name evidence="1" type="ORF">HPB48_002221</name>
</gene>
<proteinExistence type="predicted"/>
<dbReference type="OrthoDB" id="6505572at2759"/>
<dbReference type="VEuPathDB" id="VectorBase:HLOH_053653"/>
<protein>
    <submittedName>
        <fullName evidence="1">Uncharacterized protein</fullName>
    </submittedName>
</protein>
<comment type="caution">
    <text evidence="1">The sequence shown here is derived from an EMBL/GenBank/DDBJ whole genome shotgun (WGS) entry which is preliminary data.</text>
</comment>
<dbReference type="Proteomes" id="UP000821853">
    <property type="component" value="Chromosome 1"/>
</dbReference>
<name>A0A9J6FH40_HAELO</name>
<accession>A0A9J6FH40</accession>
<reference evidence="1 2" key="1">
    <citation type="journal article" date="2020" name="Cell">
        <title>Large-Scale Comparative Analyses of Tick Genomes Elucidate Their Genetic Diversity and Vector Capacities.</title>
        <authorList>
            <consortium name="Tick Genome and Microbiome Consortium (TIGMIC)"/>
            <person name="Jia N."/>
            <person name="Wang J."/>
            <person name="Shi W."/>
            <person name="Du L."/>
            <person name="Sun Y."/>
            <person name="Zhan W."/>
            <person name="Jiang J.F."/>
            <person name="Wang Q."/>
            <person name="Zhang B."/>
            <person name="Ji P."/>
            <person name="Bell-Sakyi L."/>
            <person name="Cui X.M."/>
            <person name="Yuan T.T."/>
            <person name="Jiang B.G."/>
            <person name="Yang W.F."/>
            <person name="Lam T.T."/>
            <person name="Chang Q.C."/>
            <person name="Ding S.J."/>
            <person name="Wang X.J."/>
            <person name="Zhu J.G."/>
            <person name="Ruan X.D."/>
            <person name="Zhao L."/>
            <person name="Wei J.T."/>
            <person name="Ye R.Z."/>
            <person name="Que T.C."/>
            <person name="Du C.H."/>
            <person name="Zhou Y.H."/>
            <person name="Cheng J.X."/>
            <person name="Dai P.F."/>
            <person name="Guo W.B."/>
            <person name="Han X.H."/>
            <person name="Huang E.J."/>
            <person name="Li L.F."/>
            <person name="Wei W."/>
            <person name="Gao Y.C."/>
            <person name="Liu J.Z."/>
            <person name="Shao H.Z."/>
            <person name="Wang X."/>
            <person name="Wang C.C."/>
            <person name="Yang T.C."/>
            <person name="Huo Q.B."/>
            <person name="Li W."/>
            <person name="Chen H.Y."/>
            <person name="Chen S.E."/>
            <person name="Zhou L.G."/>
            <person name="Ni X.B."/>
            <person name="Tian J.H."/>
            <person name="Sheng Y."/>
            <person name="Liu T."/>
            <person name="Pan Y.S."/>
            <person name="Xia L.Y."/>
            <person name="Li J."/>
            <person name="Zhao F."/>
            <person name="Cao W.C."/>
        </authorList>
    </citation>
    <scope>NUCLEOTIDE SEQUENCE [LARGE SCALE GENOMIC DNA]</scope>
    <source>
        <strain evidence="1">HaeL-2018</strain>
    </source>
</reference>
<dbReference type="AlphaFoldDB" id="A0A9J6FH40"/>
<sequence>MCATTDGPNRRDERLPFVDVRRLLQMLFSPSNGSANHEAQSRLSWHIDADNGRTGDVAWIVARLVNESHGAVRAHGRKRAYTPEEWLMLMTPRLSCFLLPFLFKSPSW</sequence>
<organism evidence="1 2">
    <name type="scientific">Haemaphysalis longicornis</name>
    <name type="common">Bush tick</name>
    <dbReference type="NCBI Taxonomy" id="44386"/>
    <lineage>
        <taxon>Eukaryota</taxon>
        <taxon>Metazoa</taxon>
        <taxon>Ecdysozoa</taxon>
        <taxon>Arthropoda</taxon>
        <taxon>Chelicerata</taxon>
        <taxon>Arachnida</taxon>
        <taxon>Acari</taxon>
        <taxon>Parasitiformes</taxon>
        <taxon>Ixodida</taxon>
        <taxon>Ixodoidea</taxon>
        <taxon>Ixodidae</taxon>
        <taxon>Haemaphysalinae</taxon>
        <taxon>Haemaphysalis</taxon>
    </lineage>
</organism>
<evidence type="ECO:0000313" key="2">
    <source>
        <dbReference type="Proteomes" id="UP000821853"/>
    </source>
</evidence>
<evidence type="ECO:0000313" key="1">
    <source>
        <dbReference type="EMBL" id="KAH9362243.1"/>
    </source>
</evidence>
<dbReference type="EMBL" id="JABSTR010000001">
    <property type="protein sequence ID" value="KAH9362243.1"/>
    <property type="molecule type" value="Genomic_DNA"/>
</dbReference>
<keyword evidence="2" id="KW-1185">Reference proteome</keyword>